<feature type="transmembrane region" description="Helical" evidence="1">
    <location>
        <begin position="16"/>
        <end position="36"/>
    </location>
</feature>
<organism evidence="2 3">
    <name type="scientific">Linum tenue</name>
    <dbReference type="NCBI Taxonomy" id="586396"/>
    <lineage>
        <taxon>Eukaryota</taxon>
        <taxon>Viridiplantae</taxon>
        <taxon>Streptophyta</taxon>
        <taxon>Embryophyta</taxon>
        <taxon>Tracheophyta</taxon>
        <taxon>Spermatophyta</taxon>
        <taxon>Magnoliopsida</taxon>
        <taxon>eudicotyledons</taxon>
        <taxon>Gunneridae</taxon>
        <taxon>Pentapetalae</taxon>
        <taxon>rosids</taxon>
        <taxon>fabids</taxon>
        <taxon>Malpighiales</taxon>
        <taxon>Linaceae</taxon>
        <taxon>Linum</taxon>
    </lineage>
</organism>
<evidence type="ECO:0000313" key="3">
    <source>
        <dbReference type="Proteomes" id="UP001154282"/>
    </source>
</evidence>
<gene>
    <name evidence="2" type="ORF">LITE_LOCUS17218</name>
</gene>
<dbReference type="AlphaFoldDB" id="A0AAV0K510"/>
<name>A0AAV0K510_9ROSI</name>
<keyword evidence="3" id="KW-1185">Reference proteome</keyword>
<accession>A0AAV0K510</accession>
<keyword evidence="1" id="KW-0472">Membrane</keyword>
<keyword evidence="1" id="KW-1133">Transmembrane helix</keyword>
<reference evidence="2" key="1">
    <citation type="submission" date="2022-08" db="EMBL/GenBank/DDBJ databases">
        <authorList>
            <person name="Gutierrez-Valencia J."/>
        </authorList>
    </citation>
    <scope>NUCLEOTIDE SEQUENCE</scope>
</reference>
<evidence type="ECO:0000256" key="1">
    <source>
        <dbReference type="SAM" id="Phobius"/>
    </source>
</evidence>
<sequence length="59" mass="6786">MKENQERGGKSSERRVACFMMKTIIIHIISLLVFGFRNCSGSADHRLVFNAMQLYLLSH</sequence>
<proteinExistence type="predicted"/>
<feature type="non-terminal residue" evidence="2">
    <location>
        <position position="59"/>
    </location>
</feature>
<protein>
    <submittedName>
        <fullName evidence="2">Uncharacterized protein</fullName>
    </submittedName>
</protein>
<keyword evidence="1" id="KW-0812">Transmembrane</keyword>
<evidence type="ECO:0000313" key="2">
    <source>
        <dbReference type="EMBL" id="CAI0417188.1"/>
    </source>
</evidence>
<dbReference type="Proteomes" id="UP001154282">
    <property type="component" value="Unassembled WGS sequence"/>
</dbReference>
<comment type="caution">
    <text evidence="2">The sequence shown here is derived from an EMBL/GenBank/DDBJ whole genome shotgun (WGS) entry which is preliminary data.</text>
</comment>
<dbReference type="EMBL" id="CAMGYJ010000005">
    <property type="protein sequence ID" value="CAI0417188.1"/>
    <property type="molecule type" value="Genomic_DNA"/>
</dbReference>